<evidence type="ECO:0000259" key="2">
    <source>
        <dbReference type="PROSITE" id="PS50943"/>
    </source>
</evidence>
<dbReference type="Proteomes" id="UP000823821">
    <property type="component" value="Unassembled WGS sequence"/>
</dbReference>
<organism evidence="3 4">
    <name type="scientific">Candidatus Desulfovibrio intestinavium</name>
    <dbReference type="NCBI Taxonomy" id="2838534"/>
    <lineage>
        <taxon>Bacteria</taxon>
        <taxon>Pseudomonadati</taxon>
        <taxon>Thermodesulfobacteriota</taxon>
        <taxon>Desulfovibrionia</taxon>
        <taxon>Desulfovibrionales</taxon>
        <taxon>Desulfovibrionaceae</taxon>
        <taxon>Desulfovibrio</taxon>
    </lineage>
</organism>
<sequence>MSDLASRLIALRTGLSRREFAKSLGITESTLRNYEKGVSIPDAQFLAEICKKMNTPPEWILFGTGPTRPTATSSPNVGVTVDVSPSECPRCVKLERDLELETKERRELAADNRRLYREKEQLLREKEELLRENGSLREKLARLEAGHGKRRSAHEDGEGDFPSLFNERRTIPPSSRTGESVHK</sequence>
<feature type="compositionally biased region" description="Polar residues" evidence="1">
    <location>
        <begin position="172"/>
        <end position="183"/>
    </location>
</feature>
<gene>
    <name evidence="3" type="ORF">H9784_10530</name>
</gene>
<evidence type="ECO:0000313" key="3">
    <source>
        <dbReference type="EMBL" id="HJA79980.1"/>
    </source>
</evidence>
<dbReference type="AlphaFoldDB" id="A0A9D2KSK2"/>
<feature type="region of interest" description="Disordered" evidence="1">
    <location>
        <begin position="134"/>
        <end position="183"/>
    </location>
</feature>
<dbReference type="SMART" id="SM00530">
    <property type="entry name" value="HTH_XRE"/>
    <property type="match status" value="1"/>
</dbReference>
<dbReference type="CDD" id="cd00093">
    <property type="entry name" value="HTH_XRE"/>
    <property type="match status" value="1"/>
</dbReference>
<feature type="compositionally biased region" description="Basic and acidic residues" evidence="1">
    <location>
        <begin position="134"/>
        <end position="147"/>
    </location>
</feature>
<reference evidence="3" key="2">
    <citation type="submission" date="2021-04" db="EMBL/GenBank/DDBJ databases">
        <authorList>
            <person name="Gilroy R."/>
        </authorList>
    </citation>
    <scope>NUCLEOTIDE SEQUENCE</scope>
    <source>
        <strain evidence="3">5032</strain>
    </source>
</reference>
<feature type="domain" description="HTH cro/C1-type" evidence="2">
    <location>
        <begin position="14"/>
        <end position="60"/>
    </location>
</feature>
<dbReference type="InterPro" id="IPR001387">
    <property type="entry name" value="Cro/C1-type_HTH"/>
</dbReference>
<dbReference type="PROSITE" id="PS50943">
    <property type="entry name" value="HTH_CROC1"/>
    <property type="match status" value="1"/>
</dbReference>
<dbReference type="Gene3D" id="1.10.260.40">
    <property type="entry name" value="lambda repressor-like DNA-binding domains"/>
    <property type="match status" value="1"/>
</dbReference>
<accession>A0A9D2KSK2</accession>
<dbReference type="Pfam" id="PF01381">
    <property type="entry name" value="HTH_3"/>
    <property type="match status" value="1"/>
</dbReference>
<protein>
    <submittedName>
        <fullName evidence="3">Helix-turn-helix domain-containing protein</fullName>
    </submittedName>
</protein>
<dbReference type="SUPFAM" id="SSF47413">
    <property type="entry name" value="lambda repressor-like DNA-binding domains"/>
    <property type="match status" value="1"/>
</dbReference>
<comment type="caution">
    <text evidence="3">The sequence shown here is derived from an EMBL/GenBank/DDBJ whole genome shotgun (WGS) entry which is preliminary data.</text>
</comment>
<dbReference type="EMBL" id="DWZD01000053">
    <property type="protein sequence ID" value="HJA79980.1"/>
    <property type="molecule type" value="Genomic_DNA"/>
</dbReference>
<name>A0A9D2KSK2_9BACT</name>
<reference evidence="3" key="1">
    <citation type="journal article" date="2021" name="PeerJ">
        <title>Extensive microbial diversity within the chicken gut microbiome revealed by metagenomics and culture.</title>
        <authorList>
            <person name="Gilroy R."/>
            <person name="Ravi A."/>
            <person name="Getino M."/>
            <person name="Pursley I."/>
            <person name="Horton D.L."/>
            <person name="Alikhan N.F."/>
            <person name="Baker D."/>
            <person name="Gharbi K."/>
            <person name="Hall N."/>
            <person name="Watson M."/>
            <person name="Adriaenssens E.M."/>
            <person name="Foster-Nyarko E."/>
            <person name="Jarju S."/>
            <person name="Secka A."/>
            <person name="Antonio M."/>
            <person name="Oren A."/>
            <person name="Chaudhuri R.R."/>
            <person name="La Ragione R."/>
            <person name="Hildebrand F."/>
            <person name="Pallen M.J."/>
        </authorList>
    </citation>
    <scope>NUCLEOTIDE SEQUENCE</scope>
    <source>
        <strain evidence="3">5032</strain>
    </source>
</reference>
<evidence type="ECO:0000256" key="1">
    <source>
        <dbReference type="SAM" id="MobiDB-lite"/>
    </source>
</evidence>
<evidence type="ECO:0000313" key="4">
    <source>
        <dbReference type="Proteomes" id="UP000823821"/>
    </source>
</evidence>
<dbReference type="InterPro" id="IPR010982">
    <property type="entry name" value="Lambda_DNA-bd_dom_sf"/>
</dbReference>
<dbReference type="GO" id="GO:0003677">
    <property type="term" value="F:DNA binding"/>
    <property type="evidence" value="ECO:0007669"/>
    <property type="project" value="InterPro"/>
</dbReference>
<proteinExistence type="predicted"/>